<dbReference type="GO" id="GO:0043332">
    <property type="term" value="C:mating projection tip"/>
    <property type="evidence" value="ECO:0007669"/>
    <property type="project" value="UniProtKB-ARBA"/>
</dbReference>
<dbReference type="FunFam" id="1.10.472.80:FF:000057">
    <property type="entry name" value="GTPase-activating protein"/>
    <property type="match status" value="1"/>
</dbReference>
<dbReference type="GO" id="GO:0006887">
    <property type="term" value="P:exocytosis"/>
    <property type="evidence" value="ECO:0007669"/>
    <property type="project" value="UniProtKB-ARBA"/>
</dbReference>
<dbReference type="GO" id="GO:0005096">
    <property type="term" value="F:GTPase activator activity"/>
    <property type="evidence" value="ECO:0007669"/>
    <property type="project" value="UniProtKB-KW"/>
</dbReference>
<feature type="compositionally biased region" description="Basic and acidic residues" evidence="5">
    <location>
        <begin position="18"/>
        <end position="31"/>
    </location>
</feature>
<dbReference type="EMBL" id="CP059271">
    <property type="protein sequence ID" value="QLQ80863.1"/>
    <property type="molecule type" value="Genomic_DNA"/>
</dbReference>
<dbReference type="Gene3D" id="1.10.472.80">
    <property type="entry name" value="Ypt/Rab-GAP domain of gyp1p, domain 3"/>
    <property type="match status" value="1"/>
</dbReference>
<feature type="domain" description="Rab-GAP TBC" evidence="6">
    <location>
        <begin position="179"/>
        <end position="401"/>
    </location>
</feature>
<dbReference type="InterPro" id="IPR035969">
    <property type="entry name" value="Rab-GAP_TBC_sf"/>
</dbReference>
<dbReference type="PROSITE" id="PS50086">
    <property type="entry name" value="TBC_RABGAP"/>
    <property type="match status" value="1"/>
</dbReference>
<dbReference type="InterPro" id="IPR050302">
    <property type="entry name" value="Rab_GAP_TBC_domain"/>
</dbReference>
<dbReference type="Proteomes" id="UP000510647">
    <property type="component" value="Chromosome 5"/>
</dbReference>
<dbReference type="InterPro" id="IPR000195">
    <property type="entry name" value="Rab-GAP-TBC_dom"/>
</dbReference>
<dbReference type="PANTHER" id="PTHR47219">
    <property type="entry name" value="RAB GTPASE-ACTIVATING PROTEIN 1-LIKE"/>
    <property type="match status" value="1"/>
</dbReference>
<evidence type="ECO:0000313" key="8">
    <source>
        <dbReference type="Proteomes" id="UP000510647"/>
    </source>
</evidence>
<protein>
    <recommendedName>
        <fullName evidence="6">Rab-GAP TBC domain-containing protein</fullName>
    </recommendedName>
</protein>
<feature type="region of interest" description="Disordered" evidence="5">
    <location>
        <begin position="1"/>
        <end position="34"/>
    </location>
</feature>
<name>A0A7H9HUE3_9SACH</name>
<dbReference type="AlphaFoldDB" id="A0A7H9HUE3"/>
<dbReference type="Gene3D" id="1.10.8.270">
    <property type="entry name" value="putative rabgap domain of human tbc1 domain family member 14 like domains"/>
    <property type="match status" value="1"/>
</dbReference>
<dbReference type="Pfam" id="PF00566">
    <property type="entry name" value="RabGAP-TBC"/>
    <property type="match status" value="2"/>
</dbReference>
<dbReference type="GO" id="GO:0070649">
    <property type="term" value="P:formin-nucleated actin cable assembly"/>
    <property type="evidence" value="ECO:0007669"/>
    <property type="project" value="UniProtKB-ARBA"/>
</dbReference>
<evidence type="ECO:0000256" key="2">
    <source>
        <dbReference type="ARBA" id="ARBA00004496"/>
    </source>
</evidence>
<keyword evidence="8" id="KW-1185">Reference proteome</keyword>
<gene>
    <name evidence="7" type="ORF">HG537_0E02180</name>
</gene>
<dbReference type="GO" id="GO:0031267">
    <property type="term" value="F:small GTPase binding"/>
    <property type="evidence" value="ECO:0007669"/>
    <property type="project" value="TreeGrafter"/>
</dbReference>
<organism evidence="7 8">
    <name type="scientific">Torulaspora globosa</name>
    <dbReference type="NCBI Taxonomy" id="48254"/>
    <lineage>
        <taxon>Eukaryota</taxon>
        <taxon>Fungi</taxon>
        <taxon>Dikarya</taxon>
        <taxon>Ascomycota</taxon>
        <taxon>Saccharomycotina</taxon>
        <taxon>Saccharomycetes</taxon>
        <taxon>Saccharomycetales</taxon>
        <taxon>Saccharomycetaceae</taxon>
        <taxon>Torulaspora</taxon>
    </lineage>
</organism>
<proteinExistence type="predicted"/>
<dbReference type="GO" id="GO:0000131">
    <property type="term" value="C:incipient cellular bud site"/>
    <property type="evidence" value="ECO:0007669"/>
    <property type="project" value="UniProtKB-ARBA"/>
</dbReference>
<sequence>MDSQCGQLAVDEVGAGKSDFRGRNDGIERSRKSSCMPEVDVVPLPNVSSSLEGLSVDDGEASLSVIDIYGDEVESHRTSDLEGQESNGMVNGATGASPGVFRSNGIEEQGFDRYGFKKQNNFISEKEYDEWWQEYSQYCVRRKHKWKLFMEKSGLPLDNDSPYRFPSRSEKLRRYVRKGIPAEWRGNAWWHFARGQEKLNKNRGLYDKLLSQMNEKGKKRVITDLDVIERDLHRTFPDNIHFQREKFQDDEPIMIRSLRRVLVAFSWYNPKIGYCQSMNFLAGLLLLFLDEERAFWMLVIITSRYLPGVHNVNLEGVNIDQGVLMLCVREYLPEFWRFIVPFPNQPSSLSYNQNSSLGKNEFLYKLPPITLCTASWFMGCFVGVLPIESTLRVWDCLFYEESHFLFKTSLAIMKLSEQELLKGKPFRTLRQQSIPNGNENTREIQSSQDEAEMEIFQIVQSFPKRLLNPNDIFDKIIFKKRIPLNKLDQNEIDRCRKYVAAQRQKYKNFHEIMGSDRTSSGNSLSVTADLTSNRHFGINVEDTGLGITSQDLHSDKSASELINSALSSEVYGFKRGLSGVHWNNSIKEKVRQMRKKKVISDDQLKSND</sequence>
<dbReference type="PANTHER" id="PTHR47219:SF20">
    <property type="entry name" value="TBC1 DOMAIN FAMILY MEMBER 2B"/>
    <property type="match status" value="1"/>
</dbReference>
<evidence type="ECO:0000313" key="7">
    <source>
        <dbReference type="EMBL" id="QLQ80863.1"/>
    </source>
</evidence>
<reference evidence="7 8" key="1">
    <citation type="submission" date="2020-06" db="EMBL/GenBank/DDBJ databases">
        <title>The yeast mating-type switching endonuclease HO is a domesticated member of an unorthodox homing genetic element family.</title>
        <authorList>
            <person name="Coughlan A.Y."/>
            <person name="Lombardi L."/>
            <person name="Braun-Galleani S."/>
            <person name="Martos A.R."/>
            <person name="Galeote V."/>
            <person name="Bigey F."/>
            <person name="Dequin S."/>
            <person name="Byrne K.P."/>
            <person name="Wolfe K.H."/>
        </authorList>
    </citation>
    <scope>NUCLEOTIDE SEQUENCE [LARGE SCALE GENOMIC DNA]</scope>
    <source>
        <strain evidence="7 8">CBS2947</strain>
    </source>
</reference>
<dbReference type="GO" id="GO:0005935">
    <property type="term" value="C:cellular bud neck"/>
    <property type="evidence" value="ECO:0007669"/>
    <property type="project" value="UniProtKB-SubCell"/>
</dbReference>
<dbReference type="OrthoDB" id="294251at2759"/>
<dbReference type="SUPFAM" id="SSF47923">
    <property type="entry name" value="Ypt/Rab-GAP domain of gyp1p"/>
    <property type="match status" value="2"/>
</dbReference>
<evidence type="ECO:0000256" key="5">
    <source>
        <dbReference type="SAM" id="MobiDB-lite"/>
    </source>
</evidence>
<evidence type="ECO:0000259" key="6">
    <source>
        <dbReference type="PROSITE" id="PS50086"/>
    </source>
</evidence>
<evidence type="ECO:0000256" key="1">
    <source>
        <dbReference type="ARBA" id="ARBA00004266"/>
    </source>
</evidence>
<comment type="subcellular location">
    <subcellularLocation>
        <location evidence="1">Bud neck</location>
    </subcellularLocation>
    <subcellularLocation>
        <location evidence="2">Cytoplasm</location>
    </subcellularLocation>
</comment>
<accession>A0A7H9HUE3</accession>
<dbReference type="GO" id="GO:0000133">
    <property type="term" value="C:polarisome"/>
    <property type="evidence" value="ECO:0007669"/>
    <property type="project" value="UniProtKB-ARBA"/>
</dbReference>
<dbReference type="GO" id="GO:0005934">
    <property type="term" value="C:cellular bud tip"/>
    <property type="evidence" value="ECO:0007669"/>
    <property type="project" value="UniProtKB-ARBA"/>
</dbReference>
<evidence type="ECO:0000256" key="3">
    <source>
        <dbReference type="ARBA" id="ARBA00022468"/>
    </source>
</evidence>
<keyword evidence="4" id="KW-0963">Cytoplasm</keyword>
<keyword evidence="3" id="KW-0343">GTPase activation</keyword>
<dbReference type="FunFam" id="1.10.8.270:FF:000036">
    <property type="entry name" value="GTPase-activating protein GYP3"/>
    <property type="match status" value="1"/>
</dbReference>
<dbReference type="SMART" id="SM00164">
    <property type="entry name" value="TBC"/>
    <property type="match status" value="1"/>
</dbReference>
<evidence type="ECO:0000256" key="4">
    <source>
        <dbReference type="ARBA" id="ARBA00022490"/>
    </source>
</evidence>